<dbReference type="Proteomes" id="UP000256964">
    <property type="component" value="Unassembled WGS sequence"/>
</dbReference>
<dbReference type="InterPro" id="IPR032675">
    <property type="entry name" value="LRR_dom_sf"/>
</dbReference>
<dbReference type="SUPFAM" id="SSF52047">
    <property type="entry name" value="RNI-like"/>
    <property type="match status" value="1"/>
</dbReference>
<feature type="domain" description="F-box" evidence="1">
    <location>
        <begin position="37"/>
        <end position="100"/>
    </location>
</feature>
<keyword evidence="3" id="KW-1185">Reference proteome</keyword>
<reference evidence="2 3" key="1">
    <citation type="journal article" date="2018" name="Biotechnol. Biofuels">
        <title>Integrative visual omics of the white-rot fungus Polyporus brumalis exposes the biotechnological potential of its oxidative enzymes for delignifying raw plant biomass.</title>
        <authorList>
            <person name="Miyauchi S."/>
            <person name="Rancon A."/>
            <person name="Drula E."/>
            <person name="Hage H."/>
            <person name="Chaduli D."/>
            <person name="Favel A."/>
            <person name="Grisel S."/>
            <person name="Henrissat B."/>
            <person name="Herpoel-Gimbert I."/>
            <person name="Ruiz-Duenas F.J."/>
            <person name="Chevret D."/>
            <person name="Hainaut M."/>
            <person name="Lin J."/>
            <person name="Wang M."/>
            <person name="Pangilinan J."/>
            <person name="Lipzen A."/>
            <person name="Lesage-Meessen L."/>
            <person name="Navarro D."/>
            <person name="Riley R."/>
            <person name="Grigoriev I.V."/>
            <person name="Zhou S."/>
            <person name="Raouche S."/>
            <person name="Rosso M.N."/>
        </authorList>
    </citation>
    <scope>NUCLEOTIDE SEQUENCE [LARGE SCALE GENOMIC DNA]</scope>
    <source>
        <strain evidence="2 3">BRFM 1820</strain>
    </source>
</reference>
<dbReference type="InterPro" id="IPR036047">
    <property type="entry name" value="F-box-like_dom_sf"/>
</dbReference>
<accession>A0A371D7C6</accession>
<gene>
    <name evidence="2" type="ORF">OH76DRAFT_654847</name>
</gene>
<protein>
    <recommendedName>
        <fullName evidence="1">F-box domain-containing protein</fullName>
    </recommendedName>
</protein>
<dbReference type="Gene3D" id="3.80.10.10">
    <property type="entry name" value="Ribonuclease Inhibitor"/>
    <property type="match status" value="1"/>
</dbReference>
<dbReference type="OrthoDB" id="2754196at2759"/>
<evidence type="ECO:0000313" key="2">
    <source>
        <dbReference type="EMBL" id="RDX48446.1"/>
    </source>
</evidence>
<organism evidence="2 3">
    <name type="scientific">Lentinus brumalis</name>
    <dbReference type="NCBI Taxonomy" id="2498619"/>
    <lineage>
        <taxon>Eukaryota</taxon>
        <taxon>Fungi</taxon>
        <taxon>Dikarya</taxon>
        <taxon>Basidiomycota</taxon>
        <taxon>Agaricomycotina</taxon>
        <taxon>Agaricomycetes</taxon>
        <taxon>Polyporales</taxon>
        <taxon>Polyporaceae</taxon>
        <taxon>Lentinus</taxon>
    </lineage>
</organism>
<evidence type="ECO:0000259" key="1">
    <source>
        <dbReference type="Pfam" id="PF12937"/>
    </source>
</evidence>
<evidence type="ECO:0000313" key="3">
    <source>
        <dbReference type="Proteomes" id="UP000256964"/>
    </source>
</evidence>
<dbReference type="InterPro" id="IPR001810">
    <property type="entry name" value="F-box_dom"/>
</dbReference>
<dbReference type="AlphaFoldDB" id="A0A371D7C6"/>
<dbReference type="EMBL" id="KZ857411">
    <property type="protein sequence ID" value="RDX48446.1"/>
    <property type="molecule type" value="Genomic_DNA"/>
</dbReference>
<dbReference type="STRING" id="139420.A0A371D7C6"/>
<dbReference type="SUPFAM" id="SSF81383">
    <property type="entry name" value="F-box domain"/>
    <property type="match status" value="1"/>
</dbReference>
<name>A0A371D7C6_9APHY</name>
<sequence>MPFRRREVISAHSLLRCAIPAFSDCPVESGERTMDIHELPAEIFAIIFDHAVVSERQSSFCVAFSGTETVDTRSLIAISHVCSRWRDIALSIPFLWSRVDTTNKSRLKTFEERSREAPLSLIVNAAYVTSNSVHRCRNLLVACSSRLRRLDLALGEERYRDVDRLLRFDAPALECLVVSHSYWWDDSEPSFSDRPRRMKRLRALAFTPLTSWMPQTPLPSLTHIYLSFQSHGFRQPTIHRLVSLLTGTPALEHLHLSRLPAYTPSLQRSHSVPLIHLKSLNLTNQSDLRSAAALITILAIQETVLIRLDCHGGDFVANPLLPPLPYLNSMEGPTRLDVGSGFRMLYLLAQGGRAPSRLLVRTRCGRFYGHFNGNGAIRYEWEDLLTCFATTYSFSCVVQSRLYIDSAGSAAFIHFLRHLPLLKELELLLYLNSDVLRYGVAAIDGLTRMCRALSDESSVLCPHLHTLRVQIICATSTSLAYIGDLKRMLLARTCMGYPISSLAVQVIDVASIDKSKLEDWKSTTVQRRSSEDTNATGAMTHVDHDLSEAYADQLASLVDEFHFYAPEQSPFPPRETGEVWRVPGAEDYWTLPEHDEPISTFPWVY</sequence>
<proteinExistence type="predicted"/>
<dbReference type="Pfam" id="PF12937">
    <property type="entry name" value="F-box-like"/>
    <property type="match status" value="1"/>
</dbReference>